<evidence type="ECO:0000313" key="1">
    <source>
        <dbReference type="EMBL" id="KAK8766377.1"/>
    </source>
</evidence>
<sequence>MLSLRGVPVNLLDCCQFLSHKGHLIQAQEAEAFLDRMSEPQVSPCDDFYEYACGRWGAAPSFEAALTAEGHRALRDALTSYPRGFTRAYATFETLAAY</sequence>
<dbReference type="PROSITE" id="PS51885">
    <property type="entry name" value="NEPRILYSIN"/>
    <property type="match status" value="1"/>
</dbReference>
<evidence type="ECO:0008006" key="3">
    <source>
        <dbReference type="Google" id="ProtNLM"/>
    </source>
</evidence>
<proteinExistence type="predicted"/>
<keyword evidence="2" id="KW-1185">Reference proteome</keyword>
<dbReference type="SUPFAM" id="SSF55486">
    <property type="entry name" value="Metalloproteases ('zincins'), catalytic domain"/>
    <property type="match status" value="1"/>
</dbReference>
<dbReference type="GO" id="GO:0004222">
    <property type="term" value="F:metalloendopeptidase activity"/>
    <property type="evidence" value="ECO:0007669"/>
    <property type="project" value="InterPro"/>
</dbReference>
<dbReference type="AlphaFoldDB" id="A0AAQ4DV87"/>
<comment type="caution">
    <text evidence="1">The sequence shown here is derived from an EMBL/GenBank/DDBJ whole genome shotgun (WGS) entry which is preliminary data.</text>
</comment>
<dbReference type="InterPro" id="IPR024079">
    <property type="entry name" value="MetalloPept_cat_dom_sf"/>
</dbReference>
<dbReference type="InterPro" id="IPR000718">
    <property type="entry name" value="Peptidase_M13"/>
</dbReference>
<reference evidence="1 2" key="1">
    <citation type="journal article" date="2023" name="Arcadia Sci">
        <title>De novo assembly of a long-read Amblyomma americanum tick genome.</title>
        <authorList>
            <person name="Chou S."/>
            <person name="Poskanzer K.E."/>
            <person name="Rollins M."/>
            <person name="Thuy-Boun P.S."/>
        </authorList>
    </citation>
    <scope>NUCLEOTIDE SEQUENCE [LARGE SCALE GENOMIC DNA]</scope>
    <source>
        <strain evidence="1">F_SG_1</strain>
        <tissue evidence="1">Salivary glands</tissue>
    </source>
</reference>
<name>A0AAQ4DV87_AMBAM</name>
<dbReference type="Proteomes" id="UP001321473">
    <property type="component" value="Unassembled WGS sequence"/>
</dbReference>
<protein>
    <recommendedName>
        <fullName evidence="3">Peptidase M13 N-terminal domain-containing protein</fullName>
    </recommendedName>
</protein>
<gene>
    <name evidence="1" type="ORF">V5799_006838</name>
</gene>
<organism evidence="1 2">
    <name type="scientific">Amblyomma americanum</name>
    <name type="common">Lone star tick</name>
    <dbReference type="NCBI Taxonomy" id="6943"/>
    <lineage>
        <taxon>Eukaryota</taxon>
        <taxon>Metazoa</taxon>
        <taxon>Ecdysozoa</taxon>
        <taxon>Arthropoda</taxon>
        <taxon>Chelicerata</taxon>
        <taxon>Arachnida</taxon>
        <taxon>Acari</taxon>
        <taxon>Parasitiformes</taxon>
        <taxon>Ixodida</taxon>
        <taxon>Ixodoidea</taxon>
        <taxon>Ixodidae</taxon>
        <taxon>Amblyomminae</taxon>
        <taxon>Amblyomma</taxon>
    </lineage>
</organism>
<dbReference type="GO" id="GO:0006508">
    <property type="term" value="P:proteolysis"/>
    <property type="evidence" value="ECO:0007669"/>
    <property type="project" value="InterPro"/>
</dbReference>
<dbReference type="Gene3D" id="3.40.390.10">
    <property type="entry name" value="Collagenase (Catalytic Domain)"/>
    <property type="match status" value="1"/>
</dbReference>
<evidence type="ECO:0000313" key="2">
    <source>
        <dbReference type="Proteomes" id="UP001321473"/>
    </source>
</evidence>
<dbReference type="EMBL" id="JARKHS020026405">
    <property type="protein sequence ID" value="KAK8766377.1"/>
    <property type="molecule type" value="Genomic_DNA"/>
</dbReference>
<accession>A0AAQ4DV87</accession>